<accession>A0A1B2H8I7</accession>
<keyword evidence="11 14" id="KW-0472">Membrane</keyword>
<protein>
    <recommendedName>
        <fullName evidence="12">High-affinity zinc uptake system membrane protein ZnuB</fullName>
    </recommendedName>
</protein>
<keyword evidence="9 14" id="KW-1133">Transmembrane helix</keyword>
<evidence type="ECO:0000256" key="12">
    <source>
        <dbReference type="ARBA" id="ARBA00040080"/>
    </source>
</evidence>
<keyword evidence="5" id="KW-1003">Cell membrane</keyword>
<dbReference type="OrthoDB" id="9783937at2"/>
<feature type="transmembrane region" description="Helical" evidence="14">
    <location>
        <begin position="6"/>
        <end position="28"/>
    </location>
</feature>
<evidence type="ECO:0000256" key="4">
    <source>
        <dbReference type="ARBA" id="ARBA00022448"/>
    </source>
</evidence>
<dbReference type="EMBL" id="CP013259">
    <property type="protein sequence ID" value="ANZ22530.1"/>
    <property type="molecule type" value="Genomic_DNA"/>
</dbReference>
<dbReference type="GO" id="GO:0006829">
    <property type="term" value="P:zinc ion transport"/>
    <property type="evidence" value="ECO:0007669"/>
    <property type="project" value="UniProtKB-KW"/>
</dbReference>
<evidence type="ECO:0000256" key="2">
    <source>
        <dbReference type="ARBA" id="ARBA00004651"/>
    </source>
</evidence>
<dbReference type="SUPFAM" id="SSF81345">
    <property type="entry name" value="ABC transporter involved in vitamin B12 uptake, BtuC"/>
    <property type="match status" value="1"/>
</dbReference>
<dbReference type="RefSeq" id="WP_075433351.1">
    <property type="nucleotide sequence ID" value="NZ_CP013259.1"/>
</dbReference>
<comment type="similarity">
    <text evidence="3 13">Belongs to the ABC-3 integral membrane protein family.</text>
</comment>
<organism evidence="15 16">
    <name type="scientific">Buchnera aphidicola subsp. Diuraphis noxia</name>
    <dbReference type="NCBI Taxonomy" id="118101"/>
    <lineage>
        <taxon>Bacteria</taxon>
        <taxon>Pseudomonadati</taxon>
        <taxon>Pseudomonadota</taxon>
        <taxon>Gammaproteobacteria</taxon>
        <taxon>Enterobacterales</taxon>
        <taxon>Erwiniaceae</taxon>
        <taxon>Buchnera</taxon>
    </lineage>
</organism>
<dbReference type="Gene3D" id="1.10.3470.10">
    <property type="entry name" value="ABC transporter involved in vitamin B12 uptake, BtuC"/>
    <property type="match status" value="1"/>
</dbReference>
<evidence type="ECO:0000256" key="5">
    <source>
        <dbReference type="ARBA" id="ARBA00022475"/>
    </source>
</evidence>
<dbReference type="CDD" id="cd06550">
    <property type="entry name" value="TM_ABC_iron-siderophores_like"/>
    <property type="match status" value="1"/>
</dbReference>
<evidence type="ECO:0000256" key="11">
    <source>
        <dbReference type="ARBA" id="ARBA00023136"/>
    </source>
</evidence>
<feature type="transmembrane region" description="Helical" evidence="14">
    <location>
        <begin position="40"/>
        <end position="73"/>
    </location>
</feature>
<dbReference type="InterPro" id="IPR001626">
    <property type="entry name" value="ABC_TroCD"/>
</dbReference>
<evidence type="ECO:0000256" key="9">
    <source>
        <dbReference type="ARBA" id="ARBA00022989"/>
    </source>
</evidence>
<dbReference type="GO" id="GO:0055085">
    <property type="term" value="P:transmembrane transport"/>
    <property type="evidence" value="ECO:0007669"/>
    <property type="project" value="InterPro"/>
</dbReference>
<evidence type="ECO:0000256" key="6">
    <source>
        <dbReference type="ARBA" id="ARBA00022692"/>
    </source>
</evidence>
<evidence type="ECO:0000313" key="16">
    <source>
        <dbReference type="Proteomes" id="UP000093070"/>
    </source>
</evidence>
<dbReference type="Proteomes" id="UP000093070">
    <property type="component" value="Chromosome"/>
</dbReference>
<feature type="transmembrane region" description="Helical" evidence="14">
    <location>
        <begin position="243"/>
        <end position="262"/>
    </location>
</feature>
<comment type="function">
    <text evidence="1">Involved in the high-affinity zinc uptake transport system.</text>
</comment>
<feature type="transmembrane region" description="Helical" evidence="14">
    <location>
        <begin position="85"/>
        <end position="108"/>
    </location>
</feature>
<dbReference type="PANTHER" id="PTHR30477:SF23">
    <property type="entry name" value="HIGH-AFFINITY ZINC UPTAKE SYSTEM MEMBRANE PROTEIN ZNUB"/>
    <property type="match status" value="1"/>
</dbReference>
<comment type="subcellular location">
    <subcellularLocation>
        <location evidence="2 13">Cell membrane</location>
        <topology evidence="2 13">Multi-pass membrane protein</topology>
    </subcellularLocation>
</comment>
<keyword evidence="7" id="KW-0862">Zinc</keyword>
<evidence type="ECO:0000256" key="10">
    <source>
        <dbReference type="ARBA" id="ARBA00023065"/>
    </source>
</evidence>
<dbReference type="GO" id="GO:0010043">
    <property type="term" value="P:response to zinc ion"/>
    <property type="evidence" value="ECO:0007669"/>
    <property type="project" value="TreeGrafter"/>
</dbReference>
<keyword evidence="10" id="KW-0406">Ion transport</keyword>
<dbReference type="Pfam" id="PF00950">
    <property type="entry name" value="ABC-3"/>
    <property type="match status" value="1"/>
</dbReference>
<keyword evidence="6 13" id="KW-0812">Transmembrane</keyword>
<gene>
    <name evidence="15" type="primary">znuB</name>
    <name evidence="15" type="ORF">ATN01_01580</name>
</gene>
<dbReference type="PANTHER" id="PTHR30477">
    <property type="entry name" value="ABC-TRANSPORTER METAL-BINDING PROTEIN"/>
    <property type="match status" value="1"/>
</dbReference>
<evidence type="ECO:0000256" key="14">
    <source>
        <dbReference type="SAM" id="Phobius"/>
    </source>
</evidence>
<evidence type="ECO:0000256" key="8">
    <source>
        <dbReference type="ARBA" id="ARBA00022906"/>
    </source>
</evidence>
<dbReference type="NCBIfam" id="NF007089">
    <property type="entry name" value="PRK09543.1"/>
    <property type="match status" value="1"/>
</dbReference>
<evidence type="ECO:0000256" key="7">
    <source>
        <dbReference type="ARBA" id="ARBA00022833"/>
    </source>
</evidence>
<evidence type="ECO:0000256" key="13">
    <source>
        <dbReference type="RuleBase" id="RU003943"/>
    </source>
</evidence>
<evidence type="ECO:0000256" key="3">
    <source>
        <dbReference type="ARBA" id="ARBA00008034"/>
    </source>
</evidence>
<name>A0A1B2H8I7_BUCDN</name>
<sequence>MFELIFPAWLAGIILVLTTGPLGSFIVWRKMSSFGDTLSHSSFLALAISTLFNISSFYFVFFFISFLSIFLAWLEEISPSSLDSILIIMSHTSISLGIVFISLISKNYQKVEIPNYLFGDLLAVKKSDLIFMIIGTVIIISILIYRWNSILLATVSKELAQIDGINIFYTRLTIMLMSAFTISMAIKFVGALLITSLLIIPPVTAQHFSKSPEKMVFFSILIGIISVTGGIFFSAFYDIPASPSIVLCSSLLLLLSNIKHSLFKKFIKKSR</sequence>
<feature type="transmembrane region" description="Helical" evidence="14">
    <location>
        <begin position="215"/>
        <end position="237"/>
    </location>
</feature>
<dbReference type="GO" id="GO:0043190">
    <property type="term" value="C:ATP-binding cassette (ABC) transporter complex"/>
    <property type="evidence" value="ECO:0007669"/>
    <property type="project" value="InterPro"/>
</dbReference>
<dbReference type="PATRIC" id="fig|118101.4.peg.314"/>
<keyword evidence="4 13" id="KW-0813">Transport</keyword>
<evidence type="ECO:0000313" key="15">
    <source>
        <dbReference type="EMBL" id="ANZ22530.1"/>
    </source>
</evidence>
<evidence type="ECO:0000256" key="1">
    <source>
        <dbReference type="ARBA" id="ARBA00002313"/>
    </source>
</evidence>
<dbReference type="InterPro" id="IPR037294">
    <property type="entry name" value="ABC_BtuC-like"/>
</dbReference>
<feature type="transmembrane region" description="Helical" evidence="14">
    <location>
        <begin position="167"/>
        <end position="194"/>
    </location>
</feature>
<proteinExistence type="inferred from homology"/>
<reference evidence="15 16" key="1">
    <citation type="submission" date="2015-11" db="EMBL/GenBank/DDBJ databases">
        <title>The complete genome of Buchnera aphidicola from Diuraphis noxia biotype SAM.</title>
        <authorList>
            <person name="Burger N.F.V."/>
            <person name="Oberholster A.-M."/>
        </authorList>
    </citation>
    <scope>NUCLEOTIDE SEQUENCE [LARGE SCALE GENOMIC DNA]</scope>
    <source>
        <strain evidence="15">SAM</strain>
    </source>
</reference>
<feature type="transmembrane region" description="Helical" evidence="14">
    <location>
        <begin position="129"/>
        <end position="147"/>
    </location>
</feature>
<keyword evidence="8" id="KW-0864">Zinc transport</keyword>
<dbReference type="AlphaFoldDB" id="A0A1B2H8I7"/>